<dbReference type="InterPro" id="IPR036770">
    <property type="entry name" value="Ankyrin_rpt-contain_sf"/>
</dbReference>
<evidence type="ECO:0000259" key="7">
    <source>
        <dbReference type="PROSITE" id="PS50059"/>
    </source>
</evidence>
<dbReference type="SUPFAM" id="SSF48403">
    <property type="entry name" value="Ankyrin repeat"/>
    <property type="match status" value="1"/>
</dbReference>
<dbReference type="SUPFAM" id="SSF54534">
    <property type="entry name" value="FKBP-like"/>
    <property type="match status" value="1"/>
</dbReference>
<dbReference type="OrthoDB" id="407558at2759"/>
<dbReference type="PANTHER" id="PTHR11071">
    <property type="entry name" value="PEPTIDYL-PROLYL CIS-TRANS ISOMERASE"/>
    <property type="match status" value="1"/>
</dbReference>
<dbReference type="GO" id="GO:0005737">
    <property type="term" value="C:cytoplasm"/>
    <property type="evidence" value="ECO:0007669"/>
    <property type="project" value="TreeGrafter"/>
</dbReference>
<dbReference type="EMBL" id="JWZX01001816">
    <property type="protein sequence ID" value="KOO32255.1"/>
    <property type="molecule type" value="Genomic_DNA"/>
</dbReference>
<sequence length="861" mass="83796">MAANLAQRFPVASWEALGLRVQLLSAPSTTPPVYAAEGQTVISAWDIVLPHVALGQTAFVTIPPALAYGTKGKPPKIAPNATLCFELTVEQVVATADDRLLDAAARGDAVSITRSLAEGAALTHADRKGWTALHWAADAAEGEAVVRLLEAGAAVDVLATQPQGAAPLILAARQGSAPIVAALLHARADPTRTTAKGSTALSVATDAAKKAGDGAAAAEALVALLRHATAAWEARERGDAIPATPPGIGFLSPGKEARLPVLAEVAWREGEADLSVGRDVGGPFWEGVRARCLRHSRVRAANPKVWLRFSCLAVDAPAEAGRPWAEEGPWGPPSPRVIIELFADAVPRTADNFRALCTGEAGACKFHFGNPPLHFKGSRMHRIVPGQIVQGGDITYGDGRGGESIYGKTFEDESFAIPHDRKGLLSMANSGRDGNGSQFFITLDALPHLNGKHVVFGRVVEGLPLVEAMAALAATGTPTTKMRMTIEDCGQLTSKDRDTLVKGMGSIGMGASTPACGRQPSLMGSLMGSSSSPSGPTFAAAPALAAATPIFGGARALAAGLFGGAPAAAGGGLFGGAPAAAGGGLFGGAPAAAGGGLFGGAPAAAGGGLFGGAPATAGGGLFGGAPATAGGGLFGGAPAAAGGGLFGGAPAAACGLFGGAPAATAASSHFGFGTAPAPAPAPAPATVFGFGAAPAPASVAPGGFGGFGAPPGFSFGAGSGTGAPASLNEAMGMPGMPEMPFGMPESSRRLYKARPPKATSIAFAASNSFGAPAASTAAAGGFGATGTSAVLGSSDSVCAAKTSNGFGGGAAASNGFGGGGAAASNGFGFGAGSGATPAFGAGGGAAATAAGGGLFGAARSP</sequence>
<dbReference type="Pfam" id="PF00254">
    <property type="entry name" value="FKBP_C"/>
    <property type="match status" value="1"/>
</dbReference>
<dbReference type="InterPro" id="IPR029000">
    <property type="entry name" value="Cyclophilin-like_dom_sf"/>
</dbReference>
<reference evidence="10" key="1">
    <citation type="journal article" date="2015" name="PLoS Genet.">
        <title>Genome Sequence and Transcriptome Analyses of Chrysochromulina tobin: Metabolic Tools for Enhanced Algal Fitness in the Prominent Order Prymnesiales (Haptophyceae).</title>
        <authorList>
            <person name="Hovde B.T."/>
            <person name="Deodato C.R."/>
            <person name="Hunsperger H.M."/>
            <person name="Ryken S.A."/>
            <person name="Yost W."/>
            <person name="Jha R.K."/>
            <person name="Patterson J."/>
            <person name="Monnat R.J. Jr."/>
            <person name="Barlow S.B."/>
            <person name="Starkenburg S.R."/>
            <person name="Cattolico R.A."/>
        </authorList>
    </citation>
    <scope>NUCLEOTIDE SEQUENCE</scope>
    <source>
        <strain evidence="10">CCMP291</strain>
    </source>
</reference>
<comment type="caution">
    <text evidence="9">The sequence shown here is derived from an EMBL/GenBank/DDBJ whole genome shotgun (WGS) entry which is preliminary data.</text>
</comment>
<dbReference type="PROSITE" id="PS50088">
    <property type="entry name" value="ANK_REPEAT"/>
    <property type="match status" value="2"/>
</dbReference>
<evidence type="ECO:0000256" key="1">
    <source>
        <dbReference type="ARBA" id="ARBA00000971"/>
    </source>
</evidence>
<dbReference type="GO" id="GO:0006457">
    <property type="term" value="P:protein folding"/>
    <property type="evidence" value="ECO:0007669"/>
    <property type="project" value="TreeGrafter"/>
</dbReference>
<dbReference type="PROSITE" id="PS50297">
    <property type="entry name" value="ANK_REP_REGION"/>
    <property type="match status" value="1"/>
</dbReference>
<proteinExistence type="predicted"/>
<dbReference type="FunFam" id="2.40.100.10:FF:000025">
    <property type="entry name" value="Peptidyl-prolyl cis-trans isomerase CYP19-2"/>
    <property type="match status" value="1"/>
</dbReference>
<dbReference type="Proteomes" id="UP000037460">
    <property type="component" value="Unassembled WGS sequence"/>
</dbReference>
<dbReference type="Pfam" id="PF00160">
    <property type="entry name" value="Pro_isomerase"/>
    <property type="match status" value="1"/>
</dbReference>
<accession>A0A0M0K0B9</accession>
<keyword evidence="10" id="KW-1185">Reference proteome</keyword>
<dbReference type="InterPro" id="IPR002130">
    <property type="entry name" value="Cyclophilin-type_PPIase_dom"/>
</dbReference>
<dbReference type="InterPro" id="IPR002110">
    <property type="entry name" value="Ankyrin_rpt"/>
</dbReference>
<dbReference type="SUPFAM" id="SSF50891">
    <property type="entry name" value="Cyclophilin-like"/>
    <property type="match status" value="1"/>
</dbReference>
<dbReference type="PANTHER" id="PTHR11071:SF561">
    <property type="entry name" value="PEPTIDYL-PROLYL CIS-TRANS ISOMERASE D-RELATED"/>
    <property type="match status" value="1"/>
</dbReference>
<dbReference type="SMART" id="SM00248">
    <property type="entry name" value="ANK"/>
    <property type="match status" value="2"/>
</dbReference>
<keyword evidence="5" id="KW-0040">ANK repeat</keyword>
<dbReference type="Gene3D" id="2.40.100.10">
    <property type="entry name" value="Cyclophilin-like"/>
    <property type="match status" value="1"/>
</dbReference>
<dbReference type="Gene3D" id="3.10.50.40">
    <property type="match status" value="1"/>
</dbReference>
<evidence type="ECO:0000313" key="10">
    <source>
        <dbReference type="Proteomes" id="UP000037460"/>
    </source>
</evidence>
<dbReference type="PRINTS" id="PR00153">
    <property type="entry name" value="CSAPPISMRASE"/>
</dbReference>
<keyword evidence="3 6" id="KW-0697">Rotamase</keyword>
<evidence type="ECO:0000259" key="8">
    <source>
        <dbReference type="PROSITE" id="PS50072"/>
    </source>
</evidence>
<dbReference type="AlphaFoldDB" id="A0A0M0K0B9"/>
<dbReference type="InterPro" id="IPR001179">
    <property type="entry name" value="PPIase_FKBP_dom"/>
</dbReference>
<dbReference type="Pfam" id="PF12796">
    <property type="entry name" value="Ank_2"/>
    <property type="match status" value="1"/>
</dbReference>
<dbReference type="GO" id="GO:0003755">
    <property type="term" value="F:peptidyl-prolyl cis-trans isomerase activity"/>
    <property type="evidence" value="ECO:0007669"/>
    <property type="project" value="UniProtKB-KW"/>
</dbReference>
<feature type="domain" description="PPIase FKBP-type" evidence="7">
    <location>
        <begin position="37"/>
        <end position="93"/>
    </location>
</feature>
<dbReference type="InterPro" id="IPR046357">
    <property type="entry name" value="PPIase_dom_sf"/>
</dbReference>
<dbReference type="GO" id="GO:0016018">
    <property type="term" value="F:cyclosporin A binding"/>
    <property type="evidence" value="ECO:0007669"/>
    <property type="project" value="TreeGrafter"/>
</dbReference>
<feature type="repeat" description="ANK" evidence="5">
    <location>
        <begin position="128"/>
        <end position="160"/>
    </location>
</feature>
<feature type="repeat" description="ANK" evidence="5">
    <location>
        <begin position="163"/>
        <end position="195"/>
    </location>
</feature>
<dbReference type="Gene3D" id="1.25.40.20">
    <property type="entry name" value="Ankyrin repeat-containing domain"/>
    <property type="match status" value="1"/>
</dbReference>
<gene>
    <name evidence="9" type="ORF">Ctob_008273</name>
</gene>
<name>A0A0M0K0B9_9EUKA</name>
<feature type="domain" description="PPIase cyclophilin-type" evidence="8">
    <location>
        <begin position="324"/>
        <end position="491"/>
    </location>
</feature>
<evidence type="ECO:0000256" key="2">
    <source>
        <dbReference type="ARBA" id="ARBA00013194"/>
    </source>
</evidence>
<evidence type="ECO:0000256" key="3">
    <source>
        <dbReference type="ARBA" id="ARBA00023110"/>
    </source>
</evidence>
<evidence type="ECO:0000256" key="4">
    <source>
        <dbReference type="ARBA" id="ARBA00023235"/>
    </source>
</evidence>
<evidence type="ECO:0000313" key="9">
    <source>
        <dbReference type="EMBL" id="KOO32255.1"/>
    </source>
</evidence>
<dbReference type="PROSITE" id="PS50072">
    <property type="entry name" value="CSA_PPIASE_2"/>
    <property type="match status" value="1"/>
</dbReference>
<dbReference type="PROSITE" id="PS50059">
    <property type="entry name" value="FKBP_PPIASE"/>
    <property type="match status" value="1"/>
</dbReference>
<evidence type="ECO:0000256" key="6">
    <source>
        <dbReference type="PROSITE-ProRule" id="PRU00277"/>
    </source>
</evidence>
<protein>
    <recommendedName>
        <fullName evidence="2 6">peptidylprolyl isomerase</fullName>
        <ecNumber evidence="2 6">5.2.1.8</ecNumber>
    </recommendedName>
</protein>
<comment type="catalytic activity">
    <reaction evidence="1 6">
        <text>[protein]-peptidylproline (omega=180) = [protein]-peptidylproline (omega=0)</text>
        <dbReference type="Rhea" id="RHEA:16237"/>
        <dbReference type="Rhea" id="RHEA-COMP:10747"/>
        <dbReference type="Rhea" id="RHEA-COMP:10748"/>
        <dbReference type="ChEBI" id="CHEBI:83833"/>
        <dbReference type="ChEBI" id="CHEBI:83834"/>
        <dbReference type="EC" id="5.2.1.8"/>
    </reaction>
</comment>
<keyword evidence="4 6" id="KW-0413">Isomerase</keyword>
<organism evidence="9 10">
    <name type="scientific">Chrysochromulina tobinii</name>
    <dbReference type="NCBI Taxonomy" id="1460289"/>
    <lineage>
        <taxon>Eukaryota</taxon>
        <taxon>Haptista</taxon>
        <taxon>Haptophyta</taxon>
        <taxon>Prymnesiophyceae</taxon>
        <taxon>Prymnesiales</taxon>
        <taxon>Chrysochromulinaceae</taxon>
        <taxon>Chrysochromulina</taxon>
    </lineage>
</organism>
<evidence type="ECO:0000256" key="5">
    <source>
        <dbReference type="PROSITE-ProRule" id="PRU00023"/>
    </source>
</evidence>
<dbReference type="EC" id="5.2.1.8" evidence="2 6"/>